<evidence type="ECO:0000313" key="2">
    <source>
        <dbReference type="EMBL" id="TXD92443.1"/>
    </source>
</evidence>
<evidence type="ECO:0000256" key="1">
    <source>
        <dbReference type="SAM" id="Phobius"/>
    </source>
</evidence>
<sequence>MPKTNFKAIISKIIVFYSVFYVIMKLIAILFDDVWVLPNLILALPFLLFAIIGGLLIKKESFSWIFVITGVLVISAIRYYEAEWVVALHEYFT</sequence>
<accession>A0A5C6ZRW4</accession>
<dbReference type="OrthoDB" id="1366637at2"/>
<protein>
    <submittedName>
        <fullName evidence="2">Uncharacterized protein</fullName>
    </submittedName>
</protein>
<evidence type="ECO:0000313" key="3">
    <source>
        <dbReference type="Proteomes" id="UP000321367"/>
    </source>
</evidence>
<feature type="transmembrane region" description="Helical" evidence="1">
    <location>
        <begin position="62"/>
        <end position="80"/>
    </location>
</feature>
<keyword evidence="3" id="KW-1185">Reference proteome</keyword>
<dbReference type="Proteomes" id="UP000321367">
    <property type="component" value="Unassembled WGS sequence"/>
</dbReference>
<dbReference type="AlphaFoldDB" id="A0A5C6ZRW4"/>
<keyword evidence="1" id="KW-1133">Transmembrane helix</keyword>
<reference evidence="2 3" key="1">
    <citation type="submission" date="2019-08" db="EMBL/GenBank/DDBJ databases">
        <title>Genome sequence of Gillisia hiemivivida IC154 (type strain).</title>
        <authorList>
            <person name="Bowman J.P."/>
        </authorList>
    </citation>
    <scope>NUCLEOTIDE SEQUENCE [LARGE SCALE GENOMIC DNA]</scope>
    <source>
        <strain evidence="2 3">IC154</strain>
    </source>
</reference>
<proteinExistence type="predicted"/>
<keyword evidence="1" id="KW-0472">Membrane</keyword>
<dbReference type="EMBL" id="VORY01000021">
    <property type="protein sequence ID" value="TXD92443.1"/>
    <property type="molecule type" value="Genomic_DNA"/>
</dbReference>
<feature type="transmembrane region" description="Helical" evidence="1">
    <location>
        <begin position="37"/>
        <end position="57"/>
    </location>
</feature>
<dbReference type="RefSeq" id="WP_146933898.1">
    <property type="nucleotide sequence ID" value="NZ_CBCSHZ010000022.1"/>
</dbReference>
<keyword evidence="1" id="KW-0812">Transmembrane</keyword>
<name>A0A5C6ZRW4_9FLAO</name>
<gene>
    <name evidence="2" type="ORF">ES724_13890</name>
</gene>
<comment type="caution">
    <text evidence="2">The sequence shown here is derived from an EMBL/GenBank/DDBJ whole genome shotgun (WGS) entry which is preliminary data.</text>
</comment>
<feature type="transmembrane region" description="Helical" evidence="1">
    <location>
        <begin position="12"/>
        <end position="31"/>
    </location>
</feature>
<organism evidence="2 3">
    <name type="scientific">Gillisia hiemivivida</name>
    <dbReference type="NCBI Taxonomy" id="291190"/>
    <lineage>
        <taxon>Bacteria</taxon>
        <taxon>Pseudomonadati</taxon>
        <taxon>Bacteroidota</taxon>
        <taxon>Flavobacteriia</taxon>
        <taxon>Flavobacteriales</taxon>
        <taxon>Flavobacteriaceae</taxon>
        <taxon>Gillisia</taxon>
    </lineage>
</organism>